<evidence type="ECO:0000259" key="3">
    <source>
        <dbReference type="SMART" id="SM00360"/>
    </source>
</evidence>
<comment type="caution">
    <text evidence="4">The sequence shown here is derived from an EMBL/GenBank/DDBJ whole genome shotgun (WGS) entry which is preliminary data.</text>
</comment>
<evidence type="ECO:0000313" key="5">
    <source>
        <dbReference type="Proteomes" id="UP000318571"/>
    </source>
</evidence>
<dbReference type="InterPro" id="IPR052068">
    <property type="entry name" value="GW182_domain"/>
</dbReference>
<feature type="compositionally biased region" description="Gly residues" evidence="2">
    <location>
        <begin position="275"/>
        <end position="289"/>
    </location>
</feature>
<keyword evidence="5" id="KW-1185">Reference proteome</keyword>
<feature type="compositionally biased region" description="Low complexity" evidence="2">
    <location>
        <begin position="313"/>
        <end position="334"/>
    </location>
</feature>
<feature type="compositionally biased region" description="Polar residues" evidence="2">
    <location>
        <begin position="1010"/>
        <end position="1025"/>
    </location>
</feature>
<dbReference type="GO" id="GO:0005654">
    <property type="term" value="C:nucleoplasm"/>
    <property type="evidence" value="ECO:0007669"/>
    <property type="project" value="TreeGrafter"/>
</dbReference>
<dbReference type="Pfam" id="PF00076">
    <property type="entry name" value="RRM_1"/>
    <property type="match status" value="1"/>
</dbReference>
<accession>A0A553NS95</accession>
<feature type="compositionally biased region" description="Polar residues" evidence="2">
    <location>
        <begin position="191"/>
        <end position="201"/>
    </location>
</feature>
<evidence type="ECO:0000256" key="2">
    <source>
        <dbReference type="SAM" id="MobiDB-lite"/>
    </source>
</evidence>
<feature type="compositionally biased region" description="Polar residues" evidence="2">
    <location>
        <begin position="521"/>
        <end position="535"/>
    </location>
</feature>
<dbReference type="OMA" id="DSQANTW"/>
<dbReference type="InterPro" id="IPR026805">
    <property type="entry name" value="GW182_M_dom"/>
</dbReference>
<feature type="compositionally biased region" description="Polar residues" evidence="2">
    <location>
        <begin position="1424"/>
        <end position="1440"/>
    </location>
</feature>
<name>A0A553NS95_TIGCA</name>
<feature type="compositionally biased region" description="Gly residues" evidence="2">
    <location>
        <begin position="584"/>
        <end position="595"/>
    </location>
</feature>
<evidence type="ECO:0000256" key="1">
    <source>
        <dbReference type="ARBA" id="ARBA00022884"/>
    </source>
</evidence>
<sequence length="1485" mass="152232">MELIPEADPPEAPSTGRPSPPGPPSAQSALNGSPLCGVGDEARPLMTSRAPVVASSTVSNATSSSILACSSSSSARSAVAAMTLGSGLTSRVSGPISPSSSICSTAEPNSWALFSAIGSTGPNRHPHHYYRRRRRVPEQGEHSIDRAHGQMNLSVVPVINGPATVIRQDPSAQYSLDSLMSDSALTYLGPTTTLNSHSLKPTSRRGPLIPEPRCFKSRSGWNRTSNPVIGLKGGSDTANGTSGWGPPPSTPNVNVGGWGSSSSVPSSGGHSAATGTGGGWGSTPGGGSEDSGLTHSSQSTNLPPTSIMKSTHASVSLSGSSPAPAAPSTTSTSTSWAAAAGKGLPVSEATPVTNHNNLSAGAAANPISTSKQFEKLNSVREALFSPDGWGGSHVKQDTSWDTEPRSNSQDAPIANASARKDSGGPNNSSMWNGAAGGAQRNDGTDLWKSTLSGQPPPQTSKVQIPNNPWGNHTPQNPADFKTWGEEEDGSLSRGGGNGAPGSGGVPSGVAPPSVIADRGGMNTSHDSWKTGNTSPVAKMSNDWSKEPRSSWTESSHGSASRPEPLSDASGWGALPRGSNSTANWGGGGVGGGGSMTVGNSSASGGNVGAGDMSHKWNDDQTKRMPEESSGIGAWGHNSKGPNGMAVPSGPSSHWKDMPASNMMRGGGALVGGGGGSVVGPPMGPVPNRHSHGVQPKESWGQIPPTSGKAWGDDGTSWNEEATSGKSAINWTNNTEPGWNKPMGNRMRQSPPGGAWDENGGGGGPSFDNGPSPWSKVDGPGKPLSKDMIWSSKQFRILSEMGYRKDDIETALLQTQLRLDDALEMLNALTRANRHQVPPHVPDHVLGNNLPSDNPLDNPRVNLPYSPEVNRVSDSHYGGGMLTRKMAPPLSASPTPGSGHTASSQPSPHQLRVLVQQIQMAVQAGHLNPQILNQPLAPQTLILLNQLLHQIKTLQGLQQQQQQHSMARPGSNNPALMNVTVNITKTKQHISNLQNQISAQQANYLKGHVSLNPTSPLAHPQAQQQHLSSASGPGGPLSGSDPNTMQDMFHSLNLQNNLDNNPGNQGSANGGSRLAQWKLPKEPLGGSFPKAPGPVNAKSGAPSGIGTSFLLEDNTWSRSSTDGGGGWPDSGKGGLNFDGSDFGIPEFEPGKPWKGPGLKNPDEDPNLTPGSVAPTALPLKSVSKGSSNVIGGGVSGGNGVGDGGAMTMTSPTWSFGDGPSKDPWGNSSISNTNGSVSNHNLTQIGQDLWGKPVGNNWPNNGWSSNQGNNVASNSSSGGLNEGPLCLVLKNLTPQIDPSTLKTLCMQHGALTQFDVFPNHSTAVAVYRNGRDAVKAQKALNQCLLSNTAIHASTSNESDITAMLQRMGGINNFLGSSRGSGGGSSGNSSGFGAGLTAASSSSQGSGGTIVPSSPSSSLVGSGLMSKTVTTSSGLGNDMWTTGSSGGGAGPHLFSSPGSVWGAPEGSRTTTPLNSFLPGDLLGESGNP</sequence>
<feature type="compositionally biased region" description="Low complexity" evidence="2">
    <location>
        <begin position="1053"/>
        <end position="1065"/>
    </location>
</feature>
<dbReference type="SUPFAM" id="SSF54928">
    <property type="entry name" value="RNA-binding domain, RBD"/>
    <property type="match status" value="1"/>
</dbReference>
<dbReference type="OrthoDB" id="5919166at2759"/>
<dbReference type="GO" id="GO:0060213">
    <property type="term" value="P:positive regulation of nuclear-transcribed mRNA poly(A) tail shortening"/>
    <property type="evidence" value="ECO:0007669"/>
    <property type="project" value="TreeGrafter"/>
</dbReference>
<dbReference type="Gene3D" id="3.30.70.330">
    <property type="match status" value="1"/>
</dbReference>
<feature type="compositionally biased region" description="Polar residues" evidence="2">
    <location>
        <begin position="291"/>
        <end position="312"/>
    </location>
</feature>
<dbReference type="EMBL" id="VCGU01000010">
    <property type="protein sequence ID" value="TRY68302.1"/>
    <property type="molecule type" value="Genomic_DNA"/>
</dbReference>
<feature type="region of interest" description="Disordered" evidence="2">
    <location>
        <begin position="1"/>
        <end position="42"/>
    </location>
</feature>
<feature type="region of interest" description="Disordered" evidence="2">
    <location>
        <begin position="688"/>
        <end position="784"/>
    </location>
</feature>
<proteinExistence type="predicted"/>
<feature type="compositionally biased region" description="Low complexity" evidence="2">
    <location>
        <begin position="507"/>
        <end position="516"/>
    </location>
</feature>
<protein>
    <recommendedName>
        <fullName evidence="3">RRM domain-containing protein</fullName>
    </recommendedName>
</protein>
<feature type="compositionally biased region" description="Polar residues" evidence="2">
    <location>
        <begin position="891"/>
        <end position="907"/>
    </location>
</feature>
<dbReference type="SMART" id="SM00360">
    <property type="entry name" value="RRM"/>
    <property type="match status" value="1"/>
</dbReference>
<dbReference type="Proteomes" id="UP000318571">
    <property type="component" value="Chromosome 1"/>
</dbReference>
<feature type="region of interest" description="Disordered" evidence="2">
    <location>
        <begin position="384"/>
        <end position="652"/>
    </location>
</feature>
<reference evidence="4 5" key="1">
    <citation type="journal article" date="2018" name="Nat. Ecol. Evol.">
        <title>Genomic signatures of mitonuclear coevolution across populations of Tigriopus californicus.</title>
        <authorList>
            <person name="Barreto F.S."/>
            <person name="Watson E.T."/>
            <person name="Lima T.G."/>
            <person name="Willett C.S."/>
            <person name="Edmands S."/>
            <person name="Li W."/>
            <person name="Burton R.S."/>
        </authorList>
    </citation>
    <scope>NUCLEOTIDE SEQUENCE [LARGE SCALE GENOMIC DNA]</scope>
    <source>
        <strain evidence="4 5">San Diego</strain>
    </source>
</reference>
<feature type="compositionally biased region" description="Polar residues" evidence="2">
    <location>
        <begin position="447"/>
        <end position="476"/>
    </location>
</feature>
<dbReference type="GO" id="GO:0000932">
    <property type="term" value="C:P-body"/>
    <property type="evidence" value="ECO:0007669"/>
    <property type="project" value="TreeGrafter"/>
</dbReference>
<feature type="compositionally biased region" description="Gly residues" evidence="2">
    <location>
        <begin position="1376"/>
        <end position="1391"/>
    </location>
</feature>
<dbReference type="PANTHER" id="PTHR13020">
    <property type="entry name" value="TRINUCLEOTIDE REPEAT-CONTAINING GENE 6"/>
    <property type="match status" value="1"/>
</dbReference>
<feature type="region of interest" description="Disordered" evidence="2">
    <location>
        <begin position="1114"/>
        <end position="1178"/>
    </location>
</feature>
<feature type="compositionally biased region" description="Basic and acidic residues" evidence="2">
    <location>
        <begin position="394"/>
        <end position="404"/>
    </location>
</feature>
<dbReference type="InterPro" id="IPR012677">
    <property type="entry name" value="Nucleotide-bd_a/b_plait_sf"/>
</dbReference>
<feature type="compositionally biased region" description="Polar residues" evidence="2">
    <location>
        <begin position="715"/>
        <end position="736"/>
    </location>
</feature>
<dbReference type="PANTHER" id="PTHR13020:SF25">
    <property type="entry name" value="PROTEIN GAWKY"/>
    <property type="match status" value="1"/>
</dbReference>
<organism evidence="4 5">
    <name type="scientific">Tigriopus californicus</name>
    <name type="common">Marine copepod</name>
    <dbReference type="NCBI Taxonomy" id="6832"/>
    <lineage>
        <taxon>Eukaryota</taxon>
        <taxon>Metazoa</taxon>
        <taxon>Ecdysozoa</taxon>
        <taxon>Arthropoda</taxon>
        <taxon>Crustacea</taxon>
        <taxon>Multicrustacea</taxon>
        <taxon>Hexanauplia</taxon>
        <taxon>Copepoda</taxon>
        <taxon>Harpacticoida</taxon>
        <taxon>Harpacticidae</taxon>
        <taxon>Tigriopus</taxon>
    </lineage>
</organism>
<feature type="region of interest" description="Disordered" evidence="2">
    <location>
        <begin position="191"/>
        <end position="334"/>
    </location>
</feature>
<feature type="compositionally biased region" description="Basic and acidic residues" evidence="2">
    <location>
        <begin position="612"/>
        <end position="626"/>
    </location>
</feature>
<feature type="region of interest" description="Disordered" evidence="2">
    <location>
        <begin position="881"/>
        <end position="907"/>
    </location>
</feature>
<keyword evidence="1" id="KW-0694">RNA-binding</keyword>
<dbReference type="STRING" id="6832.A0A553NS95"/>
<dbReference type="GO" id="GO:0035195">
    <property type="term" value="P:miRNA-mediated post-transcriptional gene silencing"/>
    <property type="evidence" value="ECO:0007669"/>
    <property type="project" value="TreeGrafter"/>
</dbReference>
<feature type="region of interest" description="Disordered" evidence="2">
    <location>
        <begin position="1008"/>
        <end position="1046"/>
    </location>
</feature>
<feature type="compositionally biased region" description="Polar residues" evidence="2">
    <location>
        <begin position="549"/>
        <end position="558"/>
    </location>
</feature>
<dbReference type="InterPro" id="IPR000504">
    <property type="entry name" value="RRM_dom"/>
</dbReference>
<evidence type="ECO:0000313" key="4">
    <source>
        <dbReference type="EMBL" id="TRY68302.1"/>
    </source>
</evidence>
<feature type="region of interest" description="Disordered" evidence="2">
    <location>
        <begin position="1053"/>
        <end position="1072"/>
    </location>
</feature>
<dbReference type="Pfam" id="PF12938">
    <property type="entry name" value="M_domain"/>
    <property type="match status" value="1"/>
</dbReference>
<feature type="compositionally biased region" description="Low complexity" evidence="2">
    <location>
        <begin position="1392"/>
        <end position="1423"/>
    </location>
</feature>
<feature type="compositionally biased region" description="Gly residues" evidence="2">
    <location>
        <begin position="1121"/>
        <end position="1135"/>
    </location>
</feature>
<gene>
    <name evidence="4" type="ORF">TCAL_06828</name>
</gene>
<feature type="region of interest" description="Disordered" evidence="2">
    <location>
        <begin position="1373"/>
        <end position="1485"/>
    </location>
</feature>
<feature type="compositionally biased region" description="Low complexity" evidence="2">
    <location>
        <begin position="260"/>
        <end position="274"/>
    </location>
</feature>
<feature type="compositionally biased region" description="Gly residues" evidence="2">
    <location>
        <begin position="492"/>
        <end position="506"/>
    </location>
</feature>
<feature type="domain" description="RRM" evidence="3">
    <location>
        <begin position="1284"/>
        <end position="1351"/>
    </location>
</feature>
<dbReference type="InterPro" id="IPR035979">
    <property type="entry name" value="RBD_domain_sf"/>
</dbReference>
<dbReference type="GO" id="GO:0003723">
    <property type="term" value="F:RNA binding"/>
    <property type="evidence" value="ECO:0007669"/>
    <property type="project" value="UniProtKB-KW"/>
</dbReference>